<name>A0A1I4E0N9_9HYPH</name>
<keyword evidence="3" id="KW-1185">Reference proteome</keyword>
<evidence type="ECO:0000256" key="1">
    <source>
        <dbReference type="SAM" id="Phobius"/>
    </source>
</evidence>
<organism evidence="2 3">
    <name type="scientific">Pseudovibrio ascidiaceicola</name>
    <dbReference type="NCBI Taxonomy" id="285279"/>
    <lineage>
        <taxon>Bacteria</taxon>
        <taxon>Pseudomonadati</taxon>
        <taxon>Pseudomonadota</taxon>
        <taxon>Alphaproteobacteria</taxon>
        <taxon>Hyphomicrobiales</taxon>
        <taxon>Stappiaceae</taxon>
        <taxon>Pseudovibrio</taxon>
    </lineage>
</organism>
<dbReference type="EMBL" id="FOSK01000013">
    <property type="protein sequence ID" value="SFK99414.1"/>
    <property type="molecule type" value="Genomic_DNA"/>
</dbReference>
<gene>
    <name evidence="2" type="ORF">SAMN04488518_113118</name>
</gene>
<evidence type="ECO:0000313" key="2">
    <source>
        <dbReference type="EMBL" id="SFK99414.1"/>
    </source>
</evidence>
<reference evidence="2 3" key="1">
    <citation type="submission" date="2016-10" db="EMBL/GenBank/DDBJ databases">
        <authorList>
            <person name="Varghese N."/>
            <person name="Submissions S."/>
        </authorList>
    </citation>
    <scope>NUCLEOTIDE SEQUENCE [LARGE SCALE GENOMIC DNA]</scope>
    <source>
        <strain evidence="2 3">DSM 16392</strain>
    </source>
</reference>
<keyword evidence="1" id="KW-0472">Membrane</keyword>
<proteinExistence type="predicted"/>
<keyword evidence="1" id="KW-1133">Transmembrane helix</keyword>
<keyword evidence="1" id="KW-0812">Transmembrane</keyword>
<dbReference type="Proteomes" id="UP000199598">
    <property type="component" value="Unassembled WGS sequence"/>
</dbReference>
<sequence length="288" mass="31965">MSEVTGVESKRSFLLNSSTALMVFVGVFIAIVLLWVANAYFALTGELPFDLFNVSMTEPNFGATEQVSVAQSERGPVGDSFGIINSLFSGMAFVGLVYAILLQRQELHLVKEERDDTRSILRHQQANLDEQNKVTKKQAFETTFFNLLSLVSTSRAGIMMPGKFEVSGERALSNYAANAERTYSKQGAKSALADYRNSDPYKITTTHINLFVSAALLLEEYNLDEQGIYINILCDSISPSEQILLAFEAYSPGRDMMASIIADHGLLNEAKSVTLERLLREFEAVRFP</sequence>
<protein>
    <submittedName>
        <fullName evidence="2">Uncharacterized protein</fullName>
    </submittedName>
</protein>
<dbReference type="RefSeq" id="WP_093522744.1">
    <property type="nucleotide sequence ID" value="NZ_FOSK01000013.1"/>
</dbReference>
<feature type="transmembrane region" description="Helical" evidence="1">
    <location>
        <begin position="81"/>
        <end position="101"/>
    </location>
</feature>
<accession>A0A1I4E0N9</accession>
<feature type="transmembrane region" description="Helical" evidence="1">
    <location>
        <begin position="21"/>
        <end position="43"/>
    </location>
</feature>
<comment type="caution">
    <text evidence="2">The sequence shown here is derived from an EMBL/GenBank/DDBJ whole genome shotgun (WGS) entry which is preliminary data.</text>
</comment>
<evidence type="ECO:0000313" key="3">
    <source>
        <dbReference type="Proteomes" id="UP000199598"/>
    </source>
</evidence>